<dbReference type="Proteomes" id="UP000284095">
    <property type="component" value="Unassembled WGS sequence"/>
</dbReference>
<dbReference type="AlphaFoldDB" id="A0A174K1J7"/>
<keyword evidence="1 2" id="KW-0238">DNA-binding</keyword>
<dbReference type="PROSITE" id="PS50977">
    <property type="entry name" value="HTH_TETR_2"/>
    <property type="match status" value="1"/>
</dbReference>
<evidence type="ECO:0000313" key="7">
    <source>
        <dbReference type="Proteomes" id="UP000095485"/>
    </source>
</evidence>
<reference evidence="4 7" key="1">
    <citation type="submission" date="2015-09" db="EMBL/GenBank/DDBJ databases">
        <authorList>
            <consortium name="Pathogen Informatics"/>
        </authorList>
    </citation>
    <scope>NUCLEOTIDE SEQUENCE [LARGE SCALE GENOMIC DNA]</scope>
    <source>
        <strain evidence="4 7">2789STDY5834914</strain>
    </source>
</reference>
<reference evidence="6 8" key="2">
    <citation type="submission" date="2018-08" db="EMBL/GenBank/DDBJ databases">
        <title>A genome reference for cultivated species of the human gut microbiota.</title>
        <authorList>
            <person name="Zou Y."/>
            <person name="Xue W."/>
            <person name="Luo G."/>
        </authorList>
    </citation>
    <scope>NUCLEOTIDE SEQUENCE [LARGE SCALE GENOMIC DNA]</scope>
    <source>
        <strain evidence="6 8">AM22-22</strain>
    </source>
</reference>
<dbReference type="InterPro" id="IPR036271">
    <property type="entry name" value="Tet_transcr_reg_TetR-rel_C_sf"/>
</dbReference>
<sequence length="196" mass="22825">MAGIKKGAELRQKIIDTAWELFYENGYENTTVNDIIRKVGTSKGGFYYYFKAKEDLLNSLYSVFDREYEKFYENMDQNQDSLMKLKQLSQYVSYFIEGNVSAELLAALYQSQLAKKSQDNFLNPDRYYINLVKKIISEGQKKGEIRTDISVEELAHDVLVLERGIIMDWCVQNGSFSLGYYGSRSFDLYIEFMRVG</sequence>
<dbReference type="PANTHER" id="PTHR43479">
    <property type="entry name" value="ACREF/ENVCD OPERON REPRESSOR-RELATED"/>
    <property type="match status" value="1"/>
</dbReference>
<dbReference type="SUPFAM" id="SSF48498">
    <property type="entry name" value="Tetracyclin repressor-like, C-terminal domain"/>
    <property type="match status" value="1"/>
</dbReference>
<name>A0A174K1J7_9FIRM</name>
<dbReference type="InterPro" id="IPR001647">
    <property type="entry name" value="HTH_TetR"/>
</dbReference>
<dbReference type="GO" id="GO:0003677">
    <property type="term" value="F:DNA binding"/>
    <property type="evidence" value="ECO:0007669"/>
    <property type="project" value="UniProtKB-UniRule"/>
</dbReference>
<evidence type="ECO:0000313" key="9">
    <source>
        <dbReference type="Proteomes" id="UP000449249"/>
    </source>
</evidence>
<dbReference type="GeneID" id="96227562"/>
<evidence type="ECO:0000259" key="3">
    <source>
        <dbReference type="PROSITE" id="PS50977"/>
    </source>
</evidence>
<evidence type="ECO:0000313" key="4">
    <source>
        <dbReference type="EMBL" id="CUP03315.1"/>
    </source>
</evidence>
<keyword evidence="8" id="KW-1185">Reference proteome</keyword>
<organism evidence="4 7">
    <name type="scientific">Dorea longicatena</name>
    <dbReference type="NCBI Taxonomy" id="88431"/>
    <lineage>
        <taxon>Bacteria</taxon>
        <taxon>Bacillati</taxon>
        <taxon>Bacillota</taxon>
        <taxon>Clostridia</taxon>
        <taxon>Lachnospirales</taxon>
        <taxon>Lachnospiraceae</taxon>
        <taxon>Dorea</taxon>
    </lineage>
</organism>
<dbReference type="Proteomes" id="UP000449249">
    <property type="component" value="Unassembled WGS sequence"/>
</dbReference>
<reference evidence="5 9" key="3">
    <citation type="journal article" date="2019" name="Nat. Med.">
        <title>A library of human gut bacterial isolates paired with longitudinal multiomics data enables mechanistic microbiome research.</title>
        <authorList>
            <person name="Poyet M."/>
            <person name="Groussin M."/>
            <person name="Gibbons S.M."/>
            <person name="Avila-Pacheco J."/>
            <person name="Jiang X."/>
            <person name="Kearney S.M."/>
            <person name="Perrotta A.R."/>
            <person name="Berdy B."/>
            <person name="Zhao S."/>
            <person name="Lieberman T.D."/>
            <person name="Swanson P.K."/>
            <person name="Smith M."/>
            <person name="Roesemann S."/>
            <person name="Alexander J.E."/>
            <person name="Rich S.A."/>
            <person name="Livny J."/>
            <person name="Vlamakis H."/>
            <person name="Clish C."/>
            <person name="Bullock K."/>
            <person name="Deik A."/>
            <person name="Scott J."/>
            <person name="Pierce K.A."/>
            <person name="Xavier R.J."/>
            <person name="Alm E.J."/>
        </authorList>
    </citation>
    <scope>NUCLEOTIDE SEQUENCE [LARGE SCALE GENOMIC DNA]</scope>
    <source>
        <strain evidence="5 9">BIOML-A1</strain>
    </source>
</reference>
<dbReference type="EMBL" id="CZAY01000002">
    <property type="protein sequence ID" value="CUP03315.1"/>
    <property type="molecule type" value="Genomic_DNA"/>
</dbReference>
<dbReference type="InterPro" id="IPR050624">
    <property type="entry name" value="HTH-type_Tx_Regulator"/>
</dbReference>
<proteinExistence type="predicted"/>
<dbReference type="SUPFAM" id="SSF46689">
    <property type="entry name" value="Homeodomain-like"/>
    <property type="match status" value="1"/>
</dbReference>
<feature type="DNA-binding region" description="H-T-H motif" evidence="2">
    <location>
        <begin position="31"/>
        <end position="50"/>
    </location>
</feature>
<gene>
    <name evidence="4" type="primary">fadR</name>
    <name evidence="6" type="ORF">DW265_07880</name>
    <name evidence="4" type="ORF">ERS852526_00250</name>
    <name evidence="5" type="ORF">GT576_01725</name>
</gene>
<dbReference type="Proteomes" id="UP000095485">
    <property type="component" value="Unassembled WGS sequence"/>
</dbReference>
<evidence type="ECO:0000313" key="5">
    <source>
        <dbReference type="EMBL" id="MZK09095.1"/>
    </source>
</evidence>
<dbReference type="PANTHER" id="PTHR43479:SF11">
    <property type="entry name" value="ACREF_ENVCD OPERON REPRESSOR-RELATED"/>
    <property type="match status" value="1"/>
</dbReference>
<dbReference type="RefSeq" id="WP_055281304.1">
    <property type="nucleotide sequence ID" value="NZ_AP031429.1"/>
</dbReference>
<dbReference type="Pfam" id="PF00440">
    <property type="entry name" value="TetR_N"/>
    <property type="match status" value="1"/>
</dbReference>
<dbReference type="EMBL" id="QRIC01000015">
    <property type="protein sequence ID" value="RHG25920.1"/>
    <property type="molecule type" value="Genomic_DNA"/>
</dbReference>
<dbReference type="EMBL" id="WWSH01000001">
    <property type="protein sequence ID" value="MZK09095.1"/>
    <property type="molecule type" value="Genomic_DNA"/>
</dbReference>
<accession>A0A174K1J7</accession>
<protein>
    <submittedName>
        <fullName evidence="4">Fatty acid metabolism regulator protein</fullName>
    </submittedName>
    <submittedName>
        <fullName evidence="5">TetR family transcriptional regulator</fullName>
    </submittedName>
    <submittedName>
        <fullName evidence="6">TetR/AcrR family transcriptional regulator</fullName>
    </submittedName>
</protein>
<evidence type="ECO:0000256" key="1">
    <source>
        <dbReference type="ARBA" id="ARBA00023125"/>
    </source>
</evidence>
<dbReference type="Gene3D" id="1.10.357.10">
    <property type="entry name" value="Tetracycline Repressor, domain 2"/>
    <property type="match status" value="1"/>
</dbReference>
<feature type="domain" description="HTH tetR-type" evidence="3">
    <location>
        <begin position="8"/>
        <end position="68"/>
    </location>
</feature>
<evidence type="ECO:0000313" key="8">
    <source>
        <dbReference type="Proteomes" id="UP000284095"/>
    </source>
</evidence>
<dbReference type="PRINTS" id="PR00455">
    <property type="entry name" value="HTHTETR"/>
</dbReference>
<dbReference type="OrthoDB" id="494991at2"/>
<evidence type="ECO:0000256" key="2">
    <source>
        <dbReference type="PROSITE-ProRule" id="PRU00335"/>
    </source>
</evidence>
<dbReference type="InterPro" id="IPR009057">
    <property type="entry name" value="Homeodomain-like_sf"/>
</dbReference>
<evidence type="ECO:0000313" key="6">
    <source>
        <dbReference type="EMBL" id="RHG25920.1"/>
    </source>
</evidence>